<dbReference type="Gene3D" id="3.40.50.2000">
    <property type="entry name" value="Glycogen Phosphorylase B"/>
    <property type="match status" value="2"/>
</dbReference>
<evidence type="ECO:0000259" key="2">
    <source>
        <dbReference type="Pfam" id="PF00534"/>
    </source>
</evidence>
<feature type="domain" description="Glycosyltransferase subfamily 4-like N-terminal" evidence="3">
    <location>
        <begin position="17"/>
        <end position="169"/>
    </location>
</feature>
<dbReference type="AlphaFoldDB" id="A0A2M7TUF7"/>
<name>A0A2M7TUF7_9BACT</name>
<evidence type="ECO:0000313" key="4">
    <source>
        <dbReference type="EMBL" id="PIZ61433.1"/>
    </source>
</evidence>
<reference evidence="5" key="1">
    <citation type="submission" date="2017-09" db="EMBL/GenBank/DDBJ databases">
        <title>Depth-based differentiation of microbial function through sediment-hosted aquifers and enrichment of novel symbionts in the deep terrestrial subsurface.</title>
        <authorList>
            <person name="Probst A.J."/>
            <person name="Ladd B."/>
            <person name="Jarett J.K."/>
            <person name="Geller-Mcgrath D.E."/>
            <person name="Sieber C.M.K."/>
            <person name="Emerson J.B."/>
            <person name="Anantharaman K."/>
            <person name="Thomas B.C."/>
            <person name="Malmstrom R."/>
            <person name="Stieglmeier M."/>
            <person name="Klingl A."/>
            <person name="Woyke T."/>
            <person name="Ryan C.M."/>
            <person name="Banfield J.F."/>
        </authorList>
    </citation>
    <scope>NUCLEOTIDE SEQUENCE [LARGE SCALE GENOMIC DNA]</scope>
</reference>
<evidence type="ECO:0000313" key="5">
    <source>
        <dbReference type="Proteomes" id="UP000229336"/>
    </source>
</evidence>
<dbReference type="EMBL" id="PFNX01000006">
    <property type="protein sequence ID" value="PIZ61433.1"/>
    <property type="molecule type" value="Genomic_DNA"/>
</dbReference>
<accession>A0A2M7TUF7</accession>
<keyword evidence="1" id="KW-0808">Transferase</keyword>
<dbReference type="Pfam" id="PF13439">
    <property type="entry name" value="Glyco_transf_4"/>
    <property type="match status" value="1"/>
</dbReference>
<gene>
    <name evidence="4" type="ORF">COY20_00160</name>
</gene>
<dbReference type="InterPro" id="IPR001296">
    <property type="entry name" value="Glyco_trans_1"/>
</dbReference>
<sequence length="372" mass="42396">MLIGIDGNEANVKNRVGVGVFSYQILRALHHQNKTRHFLIYLKNPPLPDMPKTNQHWRYLVIGPKTLWTKIALPLQLAISKEKTDFFFSPSHYSPYPSSVPTIPTIHDIGYLHSPDTFTKKDIYQLKNWTATSIKHAHHIIAVSEFTKNEIIKTFKVSPDSISVIRNGVGKIPVISPNDELSVLNKYHISLPYFLTVGTLKPNKNYSFLIKTFAKFLLISSSSHLKYSLVIAGKKGWLYDDIFATVIKYNLQNQVIFTDFITEKEKWVLYKQAVATVIPSLYEGFGIPVLESQRLGTPVIASNIDSLKEILDDSALYINPRNSSSLVAALKKITNIDTRFKFRRLGIKNSRRFTWIKSGHQLLRLFDHLSGV</sequence>
<dbReference type="InterPro" id="IPR028098">
    <property type="entry name" value="Glyco_trans_4-like_N"/>
</dbReference>
<dbReference type="CDD" id="cd03809">
    <property type="entry name" value="GT4_MtfB-like"/>
    <property type="match status" value="1"/>
</dbReference>
<protein>
    <recommendedName>
        <fullName evidence="6">Glycosyltransferase family 1 protein</fullName>
    </recommendedName>
</protein>
<dbReference type="PANTHER" id="PTHR46401:SF2">
    <property type="entry name" value="GLYCOSYLTRANSFERASE WBBK-RELATED"/>
    <property type="match status" value="1"/>
</dbReference>
<dbReference type="PANTHER" id="PTHR46401">
    <property type="entry name" value="GLYCOSYLTRANSFERASE WBBK-RELATED"/>
    <property type="match status" value="1"/>
</dbReference>
<evidence type="ECO:0008006" key="6">
    <source>
        <dbReference type="Google" id="ProtNLM"/>
    </source>
</evidence>
<proteinExistence type="predicted"/>
<dbReference type="GO" id="GO:0016757">
    <property type="term" value="F:glycosyltransferase activity"/>
    <property type="evidence" value="ECO:0007669"/>
    <property type="project" value="InterPro"/>
</dbReference>
<evidence type="ECO:0000256" key="1">
    <source>
        <dbReference type="ARBA" id="ARBA00022679"/>
    </source>
</evidence>
<evidence type="ECO:0000259" key="3">
    <source>
        <dbReference type="Pfam" id="PF13439"/>
    </source>
</evidence>
<comment type="caution">
    <text evidence="4">The sequence shown here is derived from an EMBL/GenBank/DDBJ whole genome shotgun (WGS) entry which is preliminary data.</text>
</comment>
<dbReference type="Proteomes" id="UP000229336">
    <property type="component" value="Unassembled WGS sequence"/>
</dbReference>
<dbReference type="SUPFAM" id="SSF53756">
    <property type="entry name" value="UDP-Glycosyltransferase/glycogen phosphorylase"/>
    <property type="match status" value="1"/>
</dbReference>
<organism evidence="4 5">
    <name type="scientific">Candidatus Shapirobacteria bacterium CG_4_10_14_0_2_um_filter_40_12</name>
    <dbReference type="NCBI Taxonomy" id="1974871"/>
    <lineage>
        <taxon>Bacteria</taxon>
        <taxon>Candidatus Shapironibacteriota</taxon>
    </lineage>
</organism>
<feature type="domain" description="Glycosyl transferase family 1" evidence="2">
    <location>
        <begin position="192"/>
        <end position="341"/>
    </location>
</feature>
<dbReference type="Pfam" id="PF00534">
    <property type="entry name" value="Glycos_transf_1"/>
    <property type="match status" value="1"/>
</dbReference>